<dbReference type="SUPFAM" id="SSF52172">
    <property type="entry name" value="CheY-like"/>
    <property type="match status" value="1"/>
</dbReference>
<protein>
    <submittedName>
        <fullName evidence="3">Response regulator receiver domain-containing protein</fullName>
    </submittedName>
</protein>
<dbReference type="Gene3D" id="3.40.50.2300">
    <property type="match status" value="1"/>
</dbReference>
<feature type="domain" description="Response regulatory" evidence="2">
    <location>
        <begin position="5"/>
        <end position="182"/>
    </location>
</feature>
<gene>
    <name evidence="3" type="ORF">SAMN06265218_1333</name>
</gene>
<evidence type="ECO:0000259" key="2">
    <source>
        <dbReference type="PROSITE" id="PS50110"/>
    </source>
</evidence>
<sequence>MSIVKILIVDDSNKKIAGIVKVIKEATDNEIAVETVLDSVSAQKKLSETNYDLLVIDLLLPVRSGQEPIKEGGKQLVLEIERKDELKSPKYIVGTSQYKDYLTLFPDIWNTLHYDNSTEWKKKLRRVISHLEKVDFNISERYPELPSIIVEGLTDKKVFEESIKLFKPELVDKIKVKADSNAGAKWVSNQIVAWAHSKVGGSNENIRAIGILDGDKAGNEAKEQVSHQIDTNSAKRKFYKLITLSPDYARNLIPIYAKGLIIPVTLEELFPPFVWAVAKDNGWLEERPFNKMLLEEPTKWNQRKQSLDEYISTLDLNEEDKLYLKTVKRGSKKNFNEFVLNLKSKKKKLALGNLKKLLDDIELFLFNNS</sequence>
<name>A0A521FGW2_9BACT</name>
<dbReference type="EMBL" id="FXTH01000033">
    <property type="protein sequence ID" value="SMO94790.1"/>
    <property type="molecule type" value="Genomic_DNA"/>
</dbReference>
<dbReference type="InterPro" id="IPR001789">
    <property type="entry name" value="Sig_transdc_resp-reg_receiver"/>
</dbReference>
<dbReference type="AlphaFoldDB" id="A0A521FGW2"/>
<dbReference type="InterPro" id="IPR011006">
    <property type="entry name" value="CheY-like_superfamily"/>
</dbReference>
<dbReference type="Proteomes" id="UP000317593">
    <property type="component" value="Unassembled WGS sequence"/>
</dbReference>
<reference evidence="3 4" key="1">
    <citation type="submission" date="2017-05" db="EMBL/GenBank/DDBJ databases">
        <authorList>
            <person name="Varghese N."/>
            <person name="Submissions S."/>
        </authorList>
    </citation>
    <scope>NUCLEOTIDE SEQUENCE [LARGE SCALE GENOMIC DNA]</scope>
    <source>
        <strain evidence="3 4">DSM 21194</strain>
    </source>
</reference>
<dbReference type="PROSITE" id="PS50110">
    <property type="entry name" value="RESPONSE_REGULATORY"/>
    <property type="match status" value="1"/>
</dbReference>
<keyword evidence="1" id="KW-0597">Phosphoprotein</keyword>
<dbReference type="OrthoDB" id="1453950at2"/>
<evidence type="ECO:0000313" key="4">
    <source>
        <dbReference type="Proteomes" id="UP000317593"/>
    </source>
</evidence>
<evidence type="ECO:0000313" key="3">
    <source>
        <dbReference type="EMBL" id="SMO94790.1"/>
    </source>
</evidence>
<keyword evidence="4" id="KW-1185">Reference proteome</keyword>
<feature type="modified residue" description="4-aspartylphosphate" evidence="1">
    <location>
        <position position="57"/>
    </location>
</feature>
<dbReference type="GO" id="GO:0000160">
    <property type="term" value="P:phosphorelay signal transduction system"/>
    <property type="evidence" value="ECO:0007669"/>
    <property type="project" value="InterPro"/>
</dbReference>
<accession>A0A521FGW2</accession>
<evidence type="ECO:0000256" key="1">
    <source>
        <dbReference type="PROSITE-ProRule" id="PRU00169"/>
    </source>
</evidence>
<organism evidence="3 4">
    <name type="scientific">Fodinibius sediminis</name>
    <dbReference type="NCBI Taxonomy" id="1214077"/>
    <lineage>
        <taxon>Bacteria</taxon>
        <taxon>Pseudomonadati</taxon>
        <taxon>Balneolota</taxon>
        <taxon>Balneolia</taxon>
        <taxon>Balneolales</taxon>
        <taxon>Balneolaceae</taxon>
        <taxon>Fodinibius</taxon>
    </lineage>
</organism>
<proteinExistence type="predicted"/>